<protein>
    <recommendedName>
        <fullName evidence="11">Ion transport domain-containing protein</fullName>
    </recommendedName>
</protein>
<evidence type="ECO:0008006" key="11">
    <source>
        <dbReference type="Google" id="ProtNLM"/>
    </source>
</evidence>
<evidence type="ECO:0000256" key="5">
    <source>
        <dbReference type="ARBA" id="ARBA00023180"/>
    </source>
</evidence>
<comment type="caution">
    <text evidence="9">The sequence shown here is derived from an EMBL/GenBank/DDBJ whole genome shotgun (WGS) entry which is preliminary data.</text>
</comment>
<evidence type="ECO:0000256" key="3">
    <source>
        <dbReference type="ARBA" id="ARBA00023043"/>
    </source>
</evidence>
<feature type="transmembrane region" description="Helical" evidence="8">
    <location>
        <begin position="139"/>
        <end position="164"/>
    </location>
</feature>
<dbReference type="EMBL" id="CATQJA010000963">
    <property type="protein sequence ID" value="CAJ0565087.1"/>
    <property type="molecule type" value="Genomic_DNA"/>
</dbReference>
<keyword evidence="8" id="KW-0472">Membrane</keyword>
<keyword evidence="4" id="KW-0406">Ion transport</keyword>
<evidence type="ECO:0000256" key="8">
    <source>
        <dbReference type="SAM" id="Phobius"/>
    </source>
</evidence>
<sequence>MPDSDGGIALEEINVHNTRGTHGDRVENQKLLPSNGNAVTQKICQQRSCVHHDDARQKTYVFFDYSTENEDLECLNWQKLQELRDDEQWGVFEHPLLLHYVNEALLANAPLYTIHILVHKFFLLLLLSKSIYDDDDVVWTDFFIVVYALAVICWTVYQCCLFGWSWIRRFRLASYLLAFIYVCSSLLRNDDGNHEFRLLVLTFSWINFLCVLRSSPVGSYILIIWQTIFSLGHLTLIWWPILLGFSAAFYISMTEADIKPWTKMSQNFHGNRTLSSAVLLFFRVIELEEILDKEKLEPIVLVFFFYLIAVVLLMNLMISLAFGEGKDLRKSARATLLRMKVNYVIDVLRLRAVWATHPVLRWLNNNRKTNDLLVVNWDKSYFTMMDEEQRFRHQICSEHNAANVAPANNPPSLRRMTAGNTTVVPAVLPVESEQIATATHYQQPSTTRSDSTISFINLTPPPGSLEDEGEQAVQTQPEQGQPVPYNTPPPNAECLDFTDTAVPDAAPIGSQAHQEVAAVCQTYTRTERRPRKLPRLPAGIKVPNVKDNSSCWDSYSRWLIGLEMATYLACDK</sequence>
<keyword evidence="5" id="KW-0325">Glycoprotein</keyword>
<feature type="transmembrane region" description="Helical" evidence="8">
    <location>
        <begin position="303"/>
        <end position="323"/>
    </location>
</feature>
<feature type="region of interest" description="Disordered" evidence="7">
    <location>
        <begin position="458"/>
        <end position="483"/>
    </location>
</feature>
<keyword evidence="6" id="KW-0407">Ion channel</keyword>
<evidence type="ECO:0000256" key="6">
    <source>
        <dbReference type="ARBA" id="ARBA00023303"/>
    </source>
</evidence>
<evidence type="ECO:0000256" key="7">
    <source>
        <dbReference type="SAM" id="MobiDB-lite"/>
    </source>
</evidence>
<evidence type="ECO:0000256" key="4">
    <source>
        <dbReference type="ARBA" id="ARBA00023065"/>
    </source>
</evidence>
<feature type="transmembrane region" description="Helical" evidence="8">
    <location>
        <begin position="231"/>
        <end position="252"/>
    </location>
</feature>
<evidence type="ECO:0000313" key="10">
    <source>
        <dbReference type="Proteomes" id="UP001177023"/>
    </source>
</evidence>
<evidence type="ECO:0000256" key="2">
    <source>
        <dbReference type="ARBA" id="ARBA00022737"/>
    </source>
</evidence>
<feature type="non-terminal residue" evidence="9">
    <location>
        <position position="1"/>
    </location>
</feature>
<proteinExistence type="predicted"/>
<dbReference type="PANTHER" id="PTHR47143">
    <property type="entry name" value="TRANSIENT RECEPTOR POTENTIAL CATION CHANNEL PROTEIN PAINLESS"/>
    <property type="match status" value="1"/>
</dbReference>
<dbReference type="GO" id="GO:1902495">
    <property type="term" value="C:transmembrane transporter complex"/>
    <property type="evidence" value="ECO:0007669"/>
    <property type="project" value="TreeGrafter"/>
</dbReference>
<dbReference type="GO" id="GO:0034220">
    <property type="term" value="P:monoatomic ion transmembrane transport"/>
    <property type="evidence" value="ECO:0007669"/>
    <property type="project" value="UniProtKB-KW"/>
</dbReference>
<evidence type="ECO:0000256" key="1">
    <source>
        <dbReference type="ARBA" id="ARBA00022448"/>
    </source>
</evidence>
<keyword evidence="3" id="KW-0040">ANK repeat</keyword>
<organism evidence="9 10">
    <name type="scientific">Mesorhabditis spiculigera</name>
    <dbReference type="NCBI Taxonomy" id="96644"/>
    <lineage>
        <taxon>Eukaryota</taxon>
        <taxon>Metazoa</taxon>
        <taxon>Ecdysozoa</taxon>
        <taxon>Nematoda</taxon>
        <taxon>Chromadorea</taxon>
        <taxon>Rhabditida</taxon>
        <taxon>Rhabditina</taxon>
        <taxon>Rhabditomorpha</taxon>
        <taxon>Rhabditoidea</taxon>
        <taxon>Rhabditidae</taxon>
        <taxon>Mesorhabditinae</taxon>
        <taxon>Mesorhabditis</taxon>
    </lineage>
</organism>
<keyword evidence="8" id="KW-1133">Transmembrane helix</keyword>
<feature type="transmembrane region" description="Helical" evidence="8">
    <location>
        <begin position="170"/>
        <end position="187"/>
    </location>
</feature>
<dbReference type="InterPro" id="IPR052076">
    <property type="entry name" value="TRP_cation_channel"/>
</dbReference>
<dbReference type="GO" id="GO:0022857">
    <property type="term" value="F:transmembrane transporter activity"/>
    <property type="evidence" value="ECO:0007669"/>
    <property type="project" value="TreeGrafter"/>
</dbReference>
<dbReference type="Proteomes" id="UP001177023">
    <property type="component" value="Unassembled WGS sequence"/>
</dbReference>
<dbReference type="AlphaFoldDB" id="A0AA36FRV2"/>
<evidence type="ECO:0000313" key="9">
    <source>
        <dbReference type="EMBL" id="CAJ0565087.1"/>
    </source>
</evidence>
<keyword evidence="2" id="KW-0677">Repeat</keyword>
<keyword evidence="8" id="KW-0812">Transmembrane</keyword>
<accession>A0AA36FRV2</accession>
<name>A0AA36FRV2_9BILA</name>
<keyword evidence="10" id="KW-1185">Reference proteome</keyword>
<dbReference type="PANTHER" id="PTHR47143:SF1">
    <property type="entry name" value="ION_TRANS DOMAIN-CONTAINING PROTEIN"/>
    <property type="match status" value="1"/>
</dbReference>
<feature type="transmembrane region" description="Helical" evidence="8">
    <location>
        <begin position="199"/>
        <end position="225"/>
    </location>
</feature>
<feature type="transmembrane region" description="Helical" evidence="8">
    <location>
        <begin position="105"/>
        <end position="127"/>
    </location>
</feature>
<keyword evidence="1" id="KW-0813">Transport</keyword>
<reference evidence="9" key="1">
    <citation type="submission" date="2023-06" db="EMBL/GenBank/DDBJ databases">
        <authorList>
            <person name="Delattre M."/>
        </authorList>
    </citation>
    <scope>NUCLEOTIDE SEQUENCE</scope>
    <source>
        <strain evidence="9">AF72</strain>
    </source>
</reference>
<gene>
    <name evidence="9" type="ORF">MSPICULIGERA_LOCUS3747</name>
</gene>